<feature type="domain" description="Mop" evidence="3">
    <location>
        <begin position="77"/>
        <end position="143"/>
    </location>
</feature>
<dbReference type="SUPFAM" id="SSF50331">
    <property type="entry name" value="MOP-like"/>
    <property type="match status" value="2"/>
</dbReference>
<dbReference type="Proteomes" id="UP000290657">
    <property type="component" value="Unassembled WGS sequence"/>
</dbReference>
<evidence type="ECO:0000313" key="4">
    <source>
        <dbReference type="EMBL" id="RXJ58092.1"/>
    </source>
</evidence>
<dbReference type="NCBIfam" id="TIGR00638">
    <property type="entry name" value="Mop"/>
    <property type="match status" value="2"/>
</dbReference>
<keyword evidence="5" id="KW-1185">Reference proteome</keyword>
<dbReference type="InterPro" id="IPR005116">
    <property type="entry name" value="Transp-assoc_OB_typ1"/>
</dbReference>
<feature type="domain" description="Mop" evidence="3">
    <location>
        <begin position="6"/>
        <end position="72"/>
    </location>
</feature>
<dbReference type="OrthoDB" id="9800709at2"/>
<comment type="caution">
    <text evidence="4">The sequence shown here is derived from an EMBL/GenBank/DDBJ whole genome shotgun (WGS) entry which is preliminary data.</text>
</comment>
<dbReference type="InterPro" id="IPR008995">
    <property type="entry name" value="Mo/tungstate-bd_C_term_dom"/>
</dbReference>
<protein>
    <submittedName>
        <fullName evidence="4">Transporter</fullName>
    </submittedName>
</protein>
<dbReference type="PANTHER" id="PTHR30432">
    <property type="entry name" value="TRANSCRIPTIONAL REGULATOR MODE"/>
    <property type="match status" value="1"/>
</dbReference>
<keyword evidence="1 2" id="KW-0500">Molybdenum</keyword>
<dbReference type="EMBL" id="PDKN01000003">
    <property type="protein sequence ID" value="RXJ58092.1"/>
    <property type="molecule type" value="Genomic_DNA"/>
</dbReference>
<dbReference type="GO" id="GO:0015689">
    <property type="term" value="P:molybdate ion transport"/>
    <property type="evidence" value="ECO:0007669"/>
    <property type="project" value="InterPro"/>
</dbReference>
<dbReference type="InterPro" id="IPR051815">
    <property type="entry name" value="Molybdate_resp_trans_reg"/>
</dbReference>
<name>A0A4Q0XQX5_9BACT</name>
<evidence type="ECO:0000313" key="5">
    <source>
        <dbReference type="Proteomes" id="UP000290657"/>
    </source>
</evidence>
<dbReference type="Gene3D" id="2.40.50.100">
    <property type="match status" value="2"/>
</dbReference>
<proteinExistence type="predicted"/>
<sequence>MGETMKISARNQLTGKIDLIQKGKVNSELYIKLNSGYTLVSVITNEAVRDLDLKLDDEVVTFFKSSSVLVTTDITLNISARNKFQGVVENMAIGEVNAQLHINIGNNDTIVAVITANSMKALQIKMGSSVSAIIKASDVMIAK</sequence>
<dbReference type="InterPro" id="IPR004606">
    <property type="entry name" value="Mop_domain"/>
</dbReference>
<reference evidence="4 5" key="1">
    <citation type="submission" date="2017-10" db="EMBL/GenBank/DDBJ databases">
        <title>Genomics of the genus Arcobacter.</title>
        <authorList>
            <person name="Perez-Cataluna A."/>
            <person name="Figueras M.J."/>
        </authorList>
    </citation>
    <scope>NUCLEOTIDE SEQUENCE [LARGE SCALE GENOMIC DNA]</scope>
    <source>
        <strain evidence="4 5">CECT 8987</strain>
    </source>
</reference>
<accession>A0A4Q0XQX5</accession>
<evidence type="ECO:0000259" key="3">
    <source>
        <dbReference type="PROSITE" id="PS51866"/>
    </source>
</evidence>
<evidence type="ECO:0000256" key="2">
    <source>
        <dbReference type="PROSITE-ProRule" id="PRU01213"/>
    </source>
</evidence>
<dbReference type="AlphaFoldDB" id="A0A4Q0XQX5"/>
<dbReference type="PROSITE" id="PS51866">
    <property type="entry name" value="MOP"/>
    <property type="match status" value="2"/>
</dbReference>
<dbReference type="Pfam" id="PF03459">
    <property type="entry name" value="TOBE"/>
    <property type="match status" value="2"/>
</dbReference>
<organism evidence="4 5">
    <name type="scientific">Candidatus Marinarcus aquaticus</name>
    <dbReference type="NCBI Taxonomy" id="2044504"/>
    <lineage>
        <taxon>Bacteria</taxon>
        <taxon>Pseudomonadati</taxon>
        <taxon>Campylobacterota</taxon>
        <taxon>Epsilonproteobacteria</taxon>
        <taxon>Campylobacterales</taxon>
        <taxon>Arcobacteraceae</taxon>
        <taxon>Candidatus Marinarcus</taxon>
    </lineage>
</organism>
<evidence type="ECO:0000256" key="1">
    <source>
        <dbReference type="ARBA" id="ARBA00022505"/>
    </source>
</evidence>
<dbReference type="PANTHER" id="PTHR30432:SF1">
    <property type="entry name" value="DNA-BINDING TRANSCRIPTIONAL DUAL REGULATOR MODE"/>
    <property type="match status" value="1"/>
</dbReference>
<gene>
    <name evidence="4" type="ORF">CRV04_06175</name>
</gene>